<evidence type="ECO:0000313" key="6">
    <source>
        <dbReference type="Proteomes" id="UP000562045"/>
    </source>
</evidence>
<sequence length="737" mass="71665">MRTTATTSRLRRPGDARHRGRGRVSTTARRTARPGLVVALVLATGLSLGGVAAAFFTSDGTGAGSVTTGTLEPPTDVTATSTPGTGEVELTWSAATGGIAPDGYRVRRIPLSGPAVDACGTSASATTTATSCTDEDVPLGSHTYVVTAVQATWTAAATPSDAVVVAQASQAISFTSEPSAPTYDGPTYTVAADGGASGNPVTFSTGTPSVCTSSGTHGATITFVGAGSCTVLADQAGSAYYSAAPQATQAFAVEKAAQAISFTSTPPVDAVVGGSGYHPSATGGATGNPVVLTVDATTSANCSLSGGTVTYLKAGTCTIDADQAGDANHLPAPTVQQSFAISPAAQAVTITSTPPTDAKVGDTYALTATGGGSGNPVVLATTSPSVCSVSPTGPGAATVTFTAQGTCALTADQAGNDDYLAATQVTQSVTVTRKAQAITGITTPSSPTYLGGYTVSATGGGSGNPVTFGTTTPAVCTSSGTNGATISFVAAGTCTITAGQAGNGTWAPAPTASITFVVAKAAQTVTFNPASPVTAGASATLTATASSGLTGFTFATTSASSVCTVSGSTVTYVGAGTCALTATQPGNANHLSASTSANVTVNPSADTTNPTIGAIEPGNETGGWNSIACSTGLPGNQGRICVSASDNVGVASVTIKLTKSNGRCWSGTGSTTFDAGNCATAITLGGSGGLWTSNALVFQSSNGQPNFTATGYTLVVTVKDAAGNTTTATRTFTVSGA</sequence>
<dbReference type="PROSITE" id="PS50853">
    <property type="entry name" value="FN3"/>
    <property type="match status" value="1"/>
</dbReference>
<keyword evidence="1" id="KW-0378">Hydrolase</keyword>
<dbReference type="SUPFAM" id="SSF49265">
    <property type="entry name" value="Fibronectin type III"/>
    <property type="match status" value="1"/>
</dbReference>
<dbReference type="EMBL" id="JACBZM010000001">
    <property type="protein sequence ID" value="NYI47553.1"/>
    <property type="molecule type" value="Genomic_DNA"/>
</dbReference>
<dbReference type="GO" id="GO:0016798">
    <property type="term" value="F:hydrolase activity, acting on glycosyl bonds"/>
    <property type="evidence" value="ECO:0007669"/>
    <property type="project" value="UniProtKB-KW"/>
</dbReference>
<dbReference type="Gene3D" id="2.60.40.10">
    <property type="entry name" value="Immunoglobulins"/>
    <property type="match status" value="1"/>
</dbReference>
<evidence type="ECO:0000256" key="1">
    <source>
        <dbReference type="ARBA" id="ARBA00023295"/>
    </source>
</evidence>
<name>A0A7Y9ZNI7_9ACTN</name>
<dbReference type="InterPro" id="IPR013783">
    <property type="entry name" value="Ig-like_fold"/>
</dbReference>
<reference evidence="5 6" key="1">
    <citation type="submission" date="2020-07" db="EMBL/GenBank/DDBJ databases">
        <title>Sequencing the genomes of 1000 actinobacteria strains.</title>
        <authorList>
            <person name="Klenk H.-P."/>
        </authorList>
    </citation>
    <scope>NUCLEOTIDE SEQUENCE [LARGE SCALE GENOMIC DNA]</scope>
    <source>
        <strain evidence="5 6">DSM 15131</strain>
    </source>
</reference>
<dbReference type="GO" id="GO:0000272">
    <property type="term" value="P:polysaccharide catabolic process"/>
    <property type="evidence" value="ECO:0007669"/>
    <property type="project" value="UniProtKB-KW"/>
</dbReference>
<gene>
    <name evidence="5" type="ORF">BJ993_004633</name>
</gene>
<evidence type="ECO:0000256" key="2">
    <source>
        <dbReference type="ARBA" id="ARBA00023326"/>
    </source>
</evidence>
<feature type="domain" description="Fibronectin type-III" evidence="4">
    <location>
        <begin position="73"/>
        <end position="171"/>
    </location>
</feature>
<evidence type="ECO:0000313" key="5">
    <source>
        <dbReference type="EMBL" id="NYI47553.1"/>
    </source>
</evidence>
<dbReference type="RefSeq" id="WP_179651562.1">
    <property type="nucleotide sequence ID" value="NZ_JACBZM010000001.1"/>
</dbReference>
<dbReference type="Proteomes" id="UP000562045">
    <property type="component" value="Unassembled WGS sequence"/>
</dbReference>
<keyword evidence="1" id="KW-0326">Glycosidase</keyword>
<feature type="region of interest" description="Disordered" evidence="3">
    <location>
        <begin position="62"/>
        <end position="83"/>
    </location>
</feature>
<evidence type="ECO:0000256" key="3">
    <source>
        <dbReference type="SAM" id="MobiDB-lite"/>
    </source>
</evidence>
<organism evidence="5 6">
    <name type="scientific">Nocardioides aromaticivorans</name>
    <dbReference type="NCBI Taxonomy" id="200618"/>
    <lineage>
        <taxon>Bacteria</taxon>
        <taxon>Bacillati</taxon>
        <taxon>Actinomycetota</taxon>
        <taxon>Actinomycetes</taxon>
        <taxon>Propionibacteriales</taxon>
        <taxon>Nocardioidaceae</taxon>
        <taxon>Nocardioides</taxon>
    </lineage>
</organism>
<dbReference type="InterPro" id="IPR003961">
    <property type="entry name" value="FN3_dom"/>
</dbReference>
<keyword evidence="2" id="KW-0119">Carbohydrate metabolism</keyword>
<keyword evidence="2" id="KW-0624">Polysaccharide degradation</keyword>
<dbReference type="AlphaFoldDB" id="A0A7Y9ZNI7"/>
<comment type="caution">
    <text evidence="5">The sequence shown here is derived from an EMBL/GenBank/DDBJ whole genome shotgun (WGS) entry which is preliminary data.</text>
</comment>
<proteinExistence type="predicted"/>
<accession>A0A7Y9ZNI7</accession>
<evidence type="ECO:0000259" key="4">
    <source>
        <dbReference type="PROSITE" id="PS50853"/>
    </source>
</evidence>
<feature type="region of interest" description="Disordered" evidence="3">
    <location>
        <begin position="1"/>
        <end position="29"/>
    </location>
</feature>
<protein>
    <recommendedName>
        <fullName evidence="4">Fibronectin type-III domain-containing protein</fullName>
    </recommendedName>
</protein>
<dbReference type="InterPro" id="IPR036116">
    <property type="entry name" value="FN3_sf"/>
</dbReference>